<feature type="transmembrane region" description="Helical" evidence="13">
    <location>
        <begin position="331"/>
        <end position="352"/>
    </location>
</feature>
<keyword evidence="3 13" id="KW-0812">Transmembrane</keyword>
<feature type="transmembrane region" description="Helical" evidence="13">
    <location>
        <begin position="16"/>
        <end position="39"/>
    </location>
</feature>
<feature type="transmembrane region" description="Helical" evidence="13">
    <location>
        <begin position="443"/>
        <end position="463"/>
    </location>
</feature>
<keyword evidence="10" id="KW-0675">Receptor</keyword>
<evidence type="ECO:0000256" key="7">
    <source>
        <dbReference type="ARBA" id="ARBA00023130"/>
    </source>
</evidence>
<evidence type="ECO:0000256" key="9">
    <source>
        <dbReference type="ARBA" id="ARBA00023157"/>
    </source>
</evidence>
<feature type="transmembrane region" description="Helical" evidence="13">
    <location>
        <begin position="490"/>
        <end position="515"/>
    </location>
</feature>
<dbReference type="InterPro" id="IPR000276">
    <property type="entry name" value="GPCR_Rhodpsn"/>
</dbReference>
<dbReference type="Pfam" id="PF00001">
    <property type="entry name" value="7tm_1"/>
    <property type="match status" value="2"/>
</dbReference>
<dbReference type="OrthoDB" id="9990906at2759"/>
<evidence type="ECO:0000256" key="12">
    <source>
        <dbReference type="ARBA" id="ARBA00023224"/>
    </source>
</evidence>
<evidence type="ECO:0000256" key="4">
    <source>
        <dbReference type="ARBA" id="ARBA00022859"/>
    </source>
</evidence>
<reference evidence="15" key="1">
    <citation type="submission" date="2022-07" db="EMBL/GenBank/DDBJ databases">
        <title>Chromosome-level genome of Muraenolepis orangiensis.</title>
        <authorList>
            <person name="Kim J."/>
        </authorList>
    </citation>
    <scope>NUCLEOTIDE SEQUENCE</scope>
    <source>
        <strain evidence="15">KU_S4_2022</strain>
        <tissue evidence="15">Muscle</tissue>
    </source>
</reference>
<gene>
    <name evidence="15" type="ORF">NHX12_011546</name>
</gene>
<feature type="domain" description="G-protein coupled receptors family 1 profile" evidence="14">
    <location>
        <begin position="343"/>
        <end position="602"/>
    </location>
</feature>
<evidence type="ECO:0000256" key="1">
    <source>
        <dbReference type="ARBA" id="ARBA00004651"/>
    </source>
</evidence>
<feature type="transmembrane region" description="Helical" evidence="13">
    <location>
        <begin position="228"/>
        <end position="248"/>
    </location>
</feature>
<keyword evidence="16" id="KW-1185">Reference proteome</keyword>
<organism evidence="15 16">
    <name type="scientific">Muraenolepis orangiensis</name>
    <name type="common">Patagonian moray cod</name>
    <dbReference type="NCBI Taxonomy" id="630683"/>
    <lineage>
        <taxon>Eukaryota</taxon>
        <taxon>Metazoa</taxon>
        <taxon>Chordata</taxon>
        <taxon>Craniata</taxon>
        <taxon>Vertebrata</taxon>
        <taxon>Euteleostomi</taxon>
        <taxon>Actinopterygii</taxon>
        <taxon>Neopterygii</taxon>
        <taxon>Teleostei</taxon>
        <taxon>Neoteleostei</taxon>
        <taxon>Acanthomorphata</taxon>
        <taxon>Zeiogadaria</taxon>
        <taxon>Gadariae</taxon>
        <taxon>Gadiformes</taxon>
        <taxon>Muraenolepidoidei</taxon>
        <taxon>Muraenolepididae</taxon>
        <taxon>Muraenolepis</taxon>
    </lineage>
</organism>
<evidence type="ECO:0000313" key="15">
    <source>
        <dbReference type="EMBL" id="KAJ3587951.1"/>
    </source>
</evidence>
<keyword evidence="6" id="KW-0297">G-protein coupled receptor</keyword>
<dbReference type="PRINTS" id="PR00237">
    <property type="entry name" value="GPCRRHODOPSN"/>
</dbReference>
<feature type="transmembrane region" description="Helical" evidence="13">
    <location>
        <begin position="176"/>
        <end position="201"/>
    </location>
</feature>
<evidence type="ECO:0000256" key="2">
    <source>
        <dbReference type="ARBA" id="ARBA00022475"/>
    </source>
</evidence>
<keyword evidence="9" id="KW-1015">Disulfide bond</keyword>
<keyword evidence="11" id="KW-0325">Glycoprotein</keyword>
<dbReference type="PROSITE" id="PS50262">
    <property type="entry name" value="G_PROTEIN_RECEP_F1_2"/>
    <property type="match status" value="2"/>
</dbReference>
<evidence type="ECO:0000259" key="14">
    <source>
        <dbReference type="PROSITE" id="PS50262"/>
    </source>
</evidence>
<keyword evidence="4" id="KW-0391">Immunity</keyword>
<dbReference type="Proteomes" id="UP001148018">
    <property type="component" value="Unassembled WGS sequence"/>
</dbReference>
<feature type="transmembrane region" description="Helical" evidence="13">
    <location>
        <begin position="51"/>
        <end position="75"/>
    </location>
</feature>
<dbReference type="InterPro" id="IPR004071">
    <property type="entry name" value="Cyst_leuk_rcpt"/>
</dbReference>
<keyword evidence="8 13" id="KW-0472">Membrane</keyword>
<evidence type="ECO:0000256" key="11">
    <source>
        <dbReference type="ARBA" id="ARBA00023180"/>
    </source>
</evidence>
<sequence>MSKCVSIDNFRKPVYYTMYSIITVLGLLGNGFALVVLLCTYKKKRSPFQVYMLNLVVSDLLCVCALPLRVIYYAGRNEWDLGDFLCRISSYAFYVNLYCSIFFMAAMSVTRFLAIVFPVQNIRLVTEYRARLACVVIWVFVYMVFSPYLLLGQHKDRTNKTKCFEPRFTADRKVRALSYLSLVVGFLLPFLVILVCYAGIIRTLVLRKAAKAGGAGTRGRGGEAVTRAILMIVIVMSTFLVSFMPYHVLLSVRLVNNMENWDCESKVFTKKLMVVTMCLARSNCCVDPLLYFFSGEGFLAGKSTIVRVGTEPANMSNCTSIDNFRYQVYPAMYSIITVLGLLGNGFALVVLLRTYKKSLPFQVYMLNLVVSDLLCICALPLRVIYYANQGQWDLGDFLCRVSSYAFYVNLYCSILFMAAVSVTRFLAIVFPMKNKRLVTECRTRLVCVAIWVFACTASSPFLMSGQHKDARTNKTKCFEPRNSAQSKLSALSYFSLVVGFLLPFLVILVCSAGIIRTLVLRKAAAAGGAGSRGRGGEAGTRAIRMIIIIMATFLVSFTPYHVQRSVHLDTMWNENCENFTQKLVVVTLCLATSNCCFDPLLYFSGESFCHRMSTIRGSMRQTAPARPGQDRRA</sequence>
<feature type="transmembrane region" description="Helical" evidence="13">
    <location>
        <begin position="405"/>
        <end position="431"/>
    </location>
</feature>
<evidence type="ECO:0000256" key="13">
    <source>
        <dbReference type="SAM" id="Phobius"/>
    </source>
</evidence>
<keyword evidence="5 13" id="KW-1133">Transmembrane helix</keyword>
<evidence type="ECO:0000256" key="6">
    <source>
        <dbReference type="ARBA" id="ARBA00023040"/>
    </source>
</evidence>
<evidence type="ECO:0000256" key="8">
    <source>
        <dbReference type="ARBA" id="ARBA00023136"/>
    </source>
</evidence>
<feature type="transmembrane region" description="Helical" evidence="13">
    <location>
        <begin position="542"/>
        <end position="562"/>
    </location>
</feature>
<dbReference type="PANTHER" id="PTHR24231:SF45">
    <property type="entry name" value="CYSTEINYL LEUKOTRIENE RECEPTOR 1"/>
    <property type="match status" value="1"/>
</dbReference>
<feature type="transmembrane region" description="Helical" evidence="13">
    <location>
        <begin position="582"/>
        <end position="603"/>
    </location>
</feature>
<dbReference type="Gene3D" id="1.20.1070.10">
    <property type="entry name" value="Rhodopsin 7-helix transmembrane proteins"/>
    <property type="match status" value="2"/>
</dbReference>
<comment type="caution">
    <text evidence="15">The sequence shown here is derived from an EMBL/GenBank/DDBJ whole genome shotgun (WGS) entry which is preliminary data.</text>
</comment>
<dbReference type="FunFam" id="1.20.1070.10:FF:000017">
    <property type="entry name" value="lysophosphatidic acid receptor 4"/>
    <property type="match status" value="2"/>
</dbReference>
<dbReference type="EMBL" id="JANIIK010000116">
    <property type="protein sequence ID" value="KAJ3587951.1"/>
    <property type="molecule type" value="Genomic_DNA"/>
</dbReference>
<dbReference type="AlphaFoldDB" id="A0A9Q0I8W4"/>
<keyword evidence="12" id="KW-0807">Transducer</keyword>
<accession>A0A9Q0I8W4</accession>
<feature type="transmembrane region" description="Helical" evidence="13">
    <location>
        <begin position="364"/>
        <end position="385"/>
    </location>
</feature>
<keyword evidence="7" id="KW-1064">Adaptive immunity</keyword>
<evidence type="ECO:0000256" key="5">
    <source>
        <dbReference type="ARBA" id="ARBA00022989"/>
    </source>
</evidence>
<dbReference type="InterPro" id="IPR017452">
    <property type="entry name" value="GPCR_Rhodpsn_7TM"/>
</dbReference>
<dbReference type="GO" id="GO:0002250">
    <property type="term" value="P:adaptive immune response"/>
    <property type="evidence" value="ECO:0007669"/>
    <property type="project" value="UniProtKB-KW"/>
</dbReference>
<dbReference type="PANTHER" id="PTHR24231">
    <property type="entry name" value="PURINOCEPTOR-RELATED G-PROTEIN COUPLED RECEPTOR"/>
    <property type="match status" value="1"/>
</dbReference>
<dbReference type="GO" id="GO:0005886">
    <property type="term" value="C:plasma membrane"/>
    <property type="evidence" value="ECO:0007669"/>
    <property type="project" value="UniProtKB-SubCell"/>
</dbReference>
<feature type="transmembrane region" description="Helical" evidence="13">
    <location>
        <begin position="95"/>
        <end position="118"/>
    </location>
</feature>
<evidence type="ECO:0000256" key="10">
    <source>
        <dbReference type="ARBA" id="ARBA00023170"/>
    </source>
</evidence>
<comment type="subcellular location">
    <subcellularLocation>
        <location evidence="1">Cell membrane</location>
        <topology evidence="1">Multi-pass membrane protein</topology>
    </subcellularLocation>
</comment>
<evidence type="ECO:0000256" key="3">
    <source>
        <dbReference type="ARBA" id="ARBA00022692"/>
    </source>
</evidence>
<dbReference type="GO" id="GO:0004974">
    <property type="term" value="F:leukotriene receptor activity"/>
    <property type="evidence" value="ECO:0007669"/>
    <property type="project" value="InterPro"/>
</dbReference>
<dbReference type="PRINTS" id="PR01533">
    <property type="entry name" value="CYSLTRECPTR"/>
</dbReference>
<feature type="transmembrane region" description="Helical" evidence="13">
    <location>
        <begin position="130"/>
        <end position="150"/>
    </location>
</feature>
<dbReference type="SUPFAM" id="SSF81321">
    <property type="entry name" value="Family A G protein-coupled receptor-like"/>
    <property type="match status" value="2"/>
</dbReference>
<feature type="domain" description="G-protein coupled receptors family 1 profile" evidence="14">
    <location>
        <begin position="29"/>
        <end position="291"/>
    </location>
</feature>
<evidence type="ECO:0000313" key="16">
    <source>
        <dbReference type="Proteomes" id="UP001148018"/>
    </source>
</evidence>
<keyword evidence="2" id="KW-1003">Cell membrane</keyword>
<proteinExistence type="predicted"/>
<protein>
    <recommendedName>
        <fullName evidence="14">G-protein coupled receptors family 1 profile domain-containing protein</fullName>
    </recommendedName>
</protein>
<name>A0A9Q0I8W4_9TELE</name>